<reference evidence="2 3" key="1">
    <citation type="submission" date="2012-09" db="EMBL/GenBank/DDBJ databases">
        <title>The Genome Sequence of Actinobaculum massiliae ACS-171-V-COL2.</title>
        <authorList>
            <consortium name="The Broad Institute Genome Sequencing Platform"/>
            <person name="Earl A."/>
            <person name="Ward D."/>
            <person name="Feldgarden M."/>
            <person name="Gevers D."/>
            <person name="Saerens B."/>
            <person name="Vaneechoutte M."/>
            <person name="Walker B."/>
            <person name="Young S.K."/>
            <person name="Zeng Q."/>
            <person name="Gargeya S."/>
            <person name="Fitzgerald M."/>
            <person name="Haas B."/>
            <person name="Abouelleil A."/>
            <person name="Alvarado L."/>
            <person name="Arachchi H.M."/>
            <person name="Berlin A."/>
            <person name="Chapman S.B."/>
            <person name="Goldberg J."/>
            <person name="Griggs A."/>
            <person name="Gujja S."/>
            <person name="Hansen M."/>
            <person name="Howarth C."/>
            <person name="Imamovic A."/>
            <person name="Larimer J."/>
            <person name="McCowen C."/>
            <person name="Montmayeur A."/>
            <person name="Murphy C."/>
            <person name="Neiman D."/>
            <person name="Pearson M."/>
            <person name="Priest M."/>
            <person name="Roberts A."/>
            <person name="Saif S."/>
            <person name="Shea T."/>
            <person name="Sisk P."/>
            <person name="Sykes S."/>
            <person name="Wortman J."/>
            <person name="Nusbaum C."/>
            <person name="Birren B."/>
        </authorList>
    </citation>
    <scope>NUCLEOTIDE SEQUENCE [LARGE SCALE GENOMIC DNA]</scope>
    <source>
        <strain evidence="3">ACS-171-V-Col2</strain>
    </source>
</reference>
<comment type="caution">
    <text evidence="2">The sequence shown here is derived from an EMBL/GenBank/DDBJ whole genome shotgun (WGS) entry which is preliminary data.</text>
</comment>
<dbReference type="SUPFAM" id="SSF56601">
    <property type="entry name" value="beta-lactamase/transpeptidase-like"/>
    <property type="match status" value="1"/>
</dbReference>
<dbReference type="PATRIC" id="fig|883066.3.peg.843"/>
<gene>
    <name evidence="2" type="ORF">HMPREF9233_00811</name>
</gene>
<dbReference type="InterPro" id="IPR012338">
    <property type="entry name" value="Beta-lactam/transpept-like"/>
</dbReference>
<dbReference type="PANTHER" id="PTHR43319">
    <property type="entry name" value="BETA-LACTAMASE-RELATED"/>
    <property type="match status" value="1"/>
</dbReference>
<evidence type="ECO:0000313" key="2">
    <source>
        <dbReference type="EMBL" id="EKU95446.1"/>
    </source>
</evidence>
<dbReference type="InterPro" id="IPR052907">
    <property type="entry name" value="Beta-lactamase/esterase"/>
</dbReference>
<dbReference type="EMBL" id="AGWL01000003">
    <property type="protein sequence ID" value="EKU95446.1"/>
    <property type="molecule type" value="Genomic_DNA"/>
</dbReference>
<dbReference type="HOGENOM" id="CLU_035614_3_0_11"/>
<evidence type="ECO:0000313" key="3">
    <source>
        <dbReference type="Proteomes" id="UP000009888"/>
    </source>
</evidence>
<name>K9EHY3_9ACTO</name>
<proteinExistence type="predicted"/>
<dbReference type="AlphaFoldDB" id="K9EHY3"/>
<accession>K9EHY3</accession>
<sequence>MTSYKDAFESIRGSWDPAFAGVAEAFAMGIANGQERGGQVAVFLHGEPVVDFLAGWNPPAGLNAGAGVAAGKVIDEPISERTPYPDNAVQLIFSQTKGLTGVAFADVVSRGLIDPEKKVTEYWPEFGAAGKENITVRQLVGHSAGMPGWAEVFDAAELFDWERVVGKLAEQAPRWEPGTAHGYHAITVGFLAGELIRRVTGLKPGEYLERYFRAPGNLSVWIGLPESERHRLAAHSWGPRTEGWGAALSAAQADPDSTTTFAYRSPAGLDEAMLDPRFMDVEIPSVNGFADARSLASLYASFTDGPLNRYDDAVVQAVSQPVGEGNDEVLVGDVSRYGLVFQLGGIREPMISSGSFGHNGRGGCVSFADPASGIAFSYVENQLSSEPLPQSRVCRLVTAVRDGLAKC</sequence>
<dbReference type="Proteomes" id="UP000009888">
    <property type="component" value="Unassembled WGS sequence"/>
</dbReference>
<dbReference type="Pfam" id="PF00144">
    <property type="entry name" value="Beta-lactamase"/>
    <property type="match status" value="1"/>
</dbReference>
<dbReference type="InterPro" id="IPR001466">
    <property type="entry name" value="Beta-lactam-related"/>
</dbReference>
<keyword evidence="3" id="KW-1185">Reference proteome</keyword>
<protein>
    <recommendedName>
        <fullName evidence="1">Beta-lactamase-related domain-containing protein</fullName>
    </recommendedName>
</protein>
<dbReference type="PANTHER" id="PTHR43319:SF3">
    <property type="entry name" value="BETA-LACTAMASE-RELATED DOMAIN-CONTAINING PROTEIN"/>
    <property type="match status" value="1"/>
</dbReference>
<feature type="domain" description="Beta-lactamase-related" evidence="1">
    <location>
        <begin position="27"/>
        <end position="387"/>
    </location>
</feature>
<evidence type="ECO:0000259" key="1">
    <source>
        <dbReference type="Pfam" id="PF00144"/>
    </source>
</evidence>
<dbReference type="STRING" id="202789.GCA_001457435_01314"/>
<dbReference type="RefSeq" id="WP_007001017.1">
    <property type="nucleotide sequence ID" value="NZ_JH992955.1"/>
</dbReference>
<organism evidence="2 3">
    <name type="scientific">Actinobaculum massiliense ACS-171-V-Col2</name>
    <dbReference type="NCBI Taxonomy" id="883066"/>
    <lineage>
        <taxon>Bacteria</taxon>
        <taxon>Bacillati</taxon>
        <taxon>Actinomycetota</taxon>
        <taxon>Actinomycetes</taxon>
        <taxon>Actinomycetales</taxon>
        <taxon>Actinomycetaceae</taxon>
        <taxon>Actinobaculum</taxon>
    </lineage>
</organism>
<dbReference type="eggNOG" id="COG1680">
    <property type="taxonomic scope" value="Bacteria"/>
</dbReference>
<dbReference type="Gene3D" id="3.40.710.10">
    <property type="entry name" value="DD-peptidase/beta-lactamase superfamily"/>
    <property type="match status" value="1"/>
</dbReference>